<feature type="region of interest" description="Disordered" evidence="2">
    <location>
        <begin position="1711"/>
        <end position="1765"/>
    </location>
</feature>
<accession>A0A8J2RMB5</accession>
<feature type="compositionally biased region" description="Low complexity" evidence="2">
    <location>
        <begin position="371"/>
        <end position="383"/>
    </location>
</feature>
<protein>
    <recommendedName>
        <fullName evidence="4">ZP domain-containing protein</fullName>
    </recommendedName>
</protein>
<evidence type="ECO:0000256" key="3">
    <source>
        <dbReference type="SAM" id="SignalP"/>
    </source>
</evidence>
<dbReference type="Pfam" id="PF00100">
    <property type="entry name" value="Zona_pellucida"/>
    <property type="match status" value="2"/>
</dbReference>
<feature type="region of interest" description="Disordered" evidence="2">
    <location>
        <begin position="447"/>
        <end position="476"/>
    </location>
</feature>
<feature type="region of interest" description="Disordered" evidence="2">
    <location>
        <begin position="1580"/>
        <end position="1612"/>
    </location>
</feature>
<organism evidence="5 6">
    <name type="scientific">Daphnia galeata</name>
    <dbReference type="NCBI Taxonomy" id="27404"/>
    <lineage>
        <taxon>Eukaryota</taxon>
        <taxon>Metazoa</taxon>
        <taxon>Ecdysozoa</taxon>
        <taxon>Arthropoda</taxon>
        <taxon>Crustacea</taxon>
        <taxon>Branchiopoda</taxon>
        <taxon>Diplostraca</taxon>
        <taxon>Cladocera</taxon>
        <taxon>Anomopoda</taxon>
        <taxon>Daphniidae</taxon>
        <taxon>Daphnia</taxon>
    </lineage>
</organism>
<dbReference type="Proteomes" id="UP000789390">
    <property type="component" value="Unassembled WGS sequence"/>
</dbReference>
<evidence type="ECO:0000313" key="5">
    <source>
        <dbReference type="EMBL" id="CAH0102280.1"/>
    </source>
</evidence>
<dbReference type="Gene3D" id="2.60.40.4100">
    <property type="entry name" value="Zona pellucida, ZP-C domain"/>
    <property type="match status" value="2"/>
</dbReference>
<dbReference type="PANTHER" id="PTHR46560:SF4">
    <property type="entry name" value="DUSKY"/>
    <property type="match status" value="1"/>
</dbReference>
<feature type="region of interest" description="Disordered" evidence="2">
    <location>
        <begin position="551"/>
        <end position="598"/>
    </location>
</feature>
<keyword evidence="1" id="KW-1015">Disulfide bond</keyword>
<dbReference type="OrthoDB" id="6432511at2759"/>
<dbReference type="Gene3D" id="2.60.40.3210">
    <property type="entry name" value="Zona pellucida, ZP-N domain"/>
    <property type="match status" value="1"/>
</dbReference>
<gene>
    <name evidence="5" type="ORF">DGAL_LOCUS4673</name>
</gene>
<feature type="compositionally biased region" description="Low complexity" evidence="2">
    <location>
        <begin position="1742"/>
        <end position="1752"/>
    </location>
</feature>
<evidence type="ECO:0000259" key="4">
    <source>
        <dbReference type="PROSITE" id="PS51034"/>
    </source>
</evidence>
<feature type="compositionally biased region" description="Low complexity" evidence="2">
    <location>
        <begin position="1599"/>
        <end position="1609"/>
    </location>
</feature>
<feature type="region of interest" description="Disordered" evidence="2">
    <location>
        <begin position="355"/>
        <end position="395"/>
    </location>
</feature>
<keyword evidence="6" id="KW-1185">Reference proteome</keyword>
<keyword evidence="3" id="KW-0732">Signal</keyword>
<feature type="domain" description="ZP" evidence="4">
    <location>
        <begin position="39"/>
        <end position="300"/>
    </location>
</feature>
<evidence type="ECO:0000256" key="2">
    <source>
        <dbReference type="SAM" id="MobiDB-lite"/>
    </source>
</evidence>
<feature type="region of interest" description="Disordered" evidence="2">
    <location>
        <begin position="1795"/>
        <end position="1823"/>
    </location>
</feature>
<sequence length="1861" mass="199892">MNMSNHFLVTICAIVFIIGGVRSAAVMMNMPQISKMEVQCAKSGMSVEVEFDLPFDGIIFSKGHFSDPACRYVGANSNVARFSFVVPMQGCGTNNEADGGTNLASNIIVIQNDAVVQEIWDSAQKLNCRWTDRVTKTVSVRPLTIDMLEAVEAKYTNANDDAVDVWMDLQQGRWPTSKSIDSAVRIGEQLSLVVGINDPSAEMDLQVRDCYAHSTPVLTDPTAFRVQLTDAQGCVMKTKLLGPFTKDRATSGPYAGSLVKWSSVSAFSFPDNMQVFTSCNVEICKGGCEPNPCQPEGESYPSDGVLLPEADTTTVKSTTIQPVVVLFPTLPPPRTPAPTLPPVTAAVTTVRVTTTPTYTTTPPPPPPPPTTTVIRTEPPVTTPRYTTPAPTQPPVQDEILLPSLDYLPPSLEYLPPVPAYKPVYNPVPVDTEPECNFGSSDPRCYVPAQPKSTPTLPPNITPPTTTLEPPPPPPPPVTPYVCQPGSTDPRCPTSPPLPPAIVPPVTTPVAKTCYQGSDNPECLDRPPVKDSQYPVSLCPPGSLDPECIFVPGGSNDSPVTSATVKTTRPTTSPTKARVSTEKVAASESKKEGGSVDSWKGDPATHAFHMFHFQRGDGRRDRKNLQNKKLKRSVDGEEMGDGRTEIAQVRLTRSIRVLPAALAVEPVSSFEFFRQSEQSPEFSERTLSPTEQTRTFCVTTFSLAASAVLVITSLLGLITIIIFLAVKYNTASSGSSTYLFMVPGDGCGTELVAGKLNFSYHNVLVFQIEDSYQEAWDSSRRIQCSLNAMTQLVAFQPSLSVVYAPVKNEEQQDIRTQVVIGTGLDGLPVNHDTHIKIGEPVTILFYIYQDYADMFVKNCFASDGLANRVQLTDSNGCSLRPKLLRKFQRTGNIVHASMTAFRIADSAILSLACEVELCLEMCSNSTVCTVEFYPATITKRPTTVTYVALGSNRSKYSFVVPAEGCGTLAVDGTQSNILIFQSDPIVQEIWDVSRKISCRMSERITKYVTWSPLTVEMLDVQSSGKSGEVDCWMDVMKGVYPTTKPIDGNLKIGEELSLIIYLRDLYGLYDMAVRDCWAYDDSNIDVESTLKLQLTSTDGCAKKPKLMHFWRRTDQVGDSNATLVTYSNITAFRFPTKSEVYFTCNVDICEGSCNQRNCVEEESQINVVTKPPTVVTTRPTTTVALAVQTTTIAPIAETSTSRLPTEPSVVATTPLDCTSNPFDYRCPTTTRSPVSIPNCTLRPEDPRCPPQLTQRPCFPGANYPGCPPPPPTTLPPAPVKPPVVCFPGSNDPRCPTTTSRPIVVTTPPSLPPPPFTTPDCYPGSTSPGCPTAPTVATPPSCFPGSNQPGCPTSTTSPIVTESPPICVPGSNNPLCPSEIPFQPTTTRPLCVPGSNLPGCPTTTTPIPLTTTEATTVPTCFPGSKNPKCPTTPITTTTITPSSSPDCSPGTNDPRCPLITSTPVPLVCLPETKDPRCPTTPLPPLVCFPGSNDPRCPTTTTITTSTTTTPASPICFPGSTDPRCPTAPPKVTTPSPPACFPGSNDPRCPIIKTTTTPSPPICIPGSTDPRCPTATTTTQPLPVCTPGSTDPRCPKTTQIPSTTSSTTTTTTQRPLICTPESNDIRCPTTTTIPTTKQPQICVPGSKDPRCPQPPPICIPGSDNPLCPQPPSTIPTTTTTQPPLVCTPGSNDPRCPATTTQLPLTTTQPLLICTPESKDPRCPPPKTSTTTTQRPFECIPGSNDPRCPTTTAATTQPPPRCTPGSNDPRCPKTTVQAILAALFLPLLLLLPPPVKTTTPTVTTTSVSTTTQKPSTAASVVDDPGKPGWEGADPRYHAFHSWLYQPAPRPRGSKIKTSLKTTGNI</sequence>
<feature type="compositionally biased region" description="Pro residues" evidence="2">
    <location>
        <begin position="361"/>
        <end position="370"/>
    </location>
</feature>
<feature type="compositionally biased region" description="Low complexity" evidence="2">
    <location>
        <begin position="1795"/>
        <end position="1812"/>
    </location>
</feature>
<dbReference type="InterPro" id="IPR055356">
    <property type="entry name" value="ZP-N"/>
</dbReference>
<dbReference type="InterPro" id="IPR042235">
    <property type="entry name" value="ZP-C_dom"/>
</dbReference>
<dbReference type="PROSITE" id="PS51034">
    <property type="entry name" value="ZP_2"/>
    <property type="match status" value="2"/>
</dbReference>
<evidence type="ECO:0000313" key="6">
    <source>
        <dbReference type="Proteomes" id="UP000789390"/>
    </source>
</evidence>
<feature type="domain" description="ZP" evidence="4">
    <location>
        <begin position="916"/>
        <end position="1164"/>
    </location>
</feature>
<name>A0A8J2RMB5_9CRUS</name>
<reference evidence="5" key="1">
    <citation type="submission" date="2021-11" db="EMBL/GenBank/DDBJ databases">
        <authorList>
            <person name="Schell T."/>
        </authorList>
    </citation>
    <scope>NUCLEOTIDE SEQUENCE</scope>
    <source>
        <strain evidence="5">M5</strain>
    </source>
</reference>
<dbReference type="Pfam" id="PF25301">
    <property type="entry name" value="CUT_C"/>
    <property type="match status" value="1"/>
</dbReference>
<dbReference type="InterPro" id="IPR055355">
    <property type="entry name" value="ZP-C"/>
</dbReference>
<comment type="caution">
    <text evidence="5">The sequence shown here is derived from an EMBL/GenBank/DDBJ whole genome shotgun (WGS) entry which is preliminary data.</text>
</comment>
<evidence type="ECO:0000256" key="1">
    <source>
        <dbReference type="ARBA" id="ARBA00023157"/>
    </source>
</evidence>
<dbReference type="InterPro" id="IPR001507">
    <property type="entry name" value="ZP_dom"/>
</dbReference>
<feature type="chain" id="PRO_5035189975" description="ZP domain-containing protein" evidence="3">
    <location>
        <begin position="24"/>
        <end position="1861"/>
    </location>
</feature>
<feature type="compositionally biased region" description="Low complexity" evidence="2">
    <location>
        <begin position="559"/>
        <end position="577"/>
    </location>
</feature>
<dbReference type="Pfam" id="PF23344">
    <property type="entry name" value="ZP-N"/>
    <property type="match status" value="1"/>
</dbReference>
<dbReference type="PANTHER" id="PTHR46560">
    <property type="entry name" value="CYPHER, ISOFORM B"/>
    <property type="match status" value="1"/>
</dbReference>
<dbReference type="EMBL" id="CAKKLH010000079">
    <property type="protein sequence ID" value="CAH0102280.1"/>
    <property type="molecule type" value="Genomic_DNA"/>
</dbReference>
<dbReference type="SMART" id="SM00241">
    <property type="entry name" value="ZP"/>
    <property type="match status" value="1"/>
</dbReference>
<proteinExistence type="predicted"/>
<feature type="signal peptide" evidence="3">
    <location>
        <begin position="1"/>
        <end position="23"/>
    </location>
</feature>
<dbReference type="PRINTS" id="PR01217">
    <property type="entry name" value="PRICHEXTENSN"/>
</dbReference>
<dbReference type="InterPro" id="IPR057475">
    <property type="entry name" value="CUT_C"/>
</dbReference>